<accession>A0A226F122</accession>
<evidence type="ECO:0000313" key="17">
    <source>
        <dbReference type="Proteomes" id="UP000198287"/>
    </source>
</evidence>
<keyword evidence="7 10" id="KW-0238">DNA-binding</keyword>
<evidence type="ECO:0000256" key="2">
    <source>
        <dbReference type="ARBA" id="ARBA00022473"/>
    </source>
</evidence>
<dbReference type="InterPro" id="IPR001781">
    <property type="entry name" value="Znf_LIM"/>
</dbReference>
<dbReference type="Gene3D" id="1.10.10.60">
    <property type="entry name" value="Homeodomain-like"/>
    <property type="match status" value="1"/>
</dbReference>
<dbReference type="GO" id="GO:0005634">
    <property type="term" value="C:nucleus"/>
    <property type="evidence" value="ECO:0007669"/>
    <property type="project" value="UniProtKB-SubCell"/>
</dbReference>
<dbReference type="FunFam" id="1.10.10.60:FF:000041">
    <property type="entry name" value="insulin gene enhancer protein ISL-1"/>
    <property type="match status" value="1"/>
</dbReference>
<dbReference type="SMART" id="SM00132">
    <property type="entry name" value="LIM"/>
    <property type="match status" value="1"/>
</dbReference>
<dbReference type="PANTHER" id="PTHR24204:SF8">
    <property type="entry name" value="TAILUP, ISOFORM A"/>
    <property type="match status" value="1"/>
</dbReference>
<evidence type="ECO:0000256" key="5">
    <source>
        <dbReference type="ARBA" id="ARBA00022833"/>
    </source>
</evidence>
<dbReference type="AlphaFoldDB" id="A0A226F122"/>
<dbReference type="SUPFAM" id="SSF57716">
    <property type="entry name" value="Glucocorticoid receptor-like (DNA-binding domain)"/>
    <property type="match status" value="1"/>
</dbReference>
<keyword evidence="2" id="KW-0217">Developmental protein</keyword>
<dbReference type="PROSITE" id="PS50023">
    <property type="entry name" value="LIM_DOMAIN_2"/>
    <property type="match status" value="1"/>
</dbReference>
<dbReference type="PROSITE" id="PS00027">
    <property type="entry name" value="HOMEOBOX_1"/>
    <property type="match status" value="1"/>
</dbReference>
<dbReference type="SUPFAM" id="SSF46689">
    <property type="entry name" value="Homeodomain-like"/>
    <property type="match status" value="1"/>
</dbReference>
<dbReference type="Proteomes" id="UP000198287">
    <property type="component" value="Unassembled WGS sequence"/>
</dbReference>
<evidence type="ECO:0000256" key="9">
    <source>
        <dbReference type="ARBA" id="ARBA00023242"/>
    </source>
</evidence>
<sequence>MLATCAKQMTKVMLWSTGVRISSVILGVLYCGTEKRRLTLCVGCGSQIHDQYILRVAPSSRDPKVGEDLEWHAACLKCVECHMFLDESCTCFVRDGKTYCKRDYVSDLVQAEGENIYLEQVFEEDLEEIEVGSNTSEGSSTETISSESEDAVAAHPRTPNFPDEGTVEEEIHKSLKNVADRVGKRMRNRYELLHIHRIQDEIAKTYRRNRYTILHRFSVESADISLRYLLEFISKVGNSRRIRYRYQSEYSSESNTITTHTKVREGRGHAKGEGKPTRVRTVLNEKQLHTLRTCYNANPRPDALMKEQLVEMTSLSPRVIRVWFQNKRCKDKKKQILMKQMQAQEKEGRKLGYGTMQGIPLIASSPVRHESPLGMNPVEVQSYPPPWKALTDFAQNALDLDRLDPSAPPFQQLVNQGCRTKDGGRVMGSVWAGGQAGDTESDTAPSTSPSLGHLVVIPLTAQSLIFPKYLTYRHPHSHPPPHHHTPSPQRTHCRANYALYFKSDQMHFVMHGYDLMHTNGDMTQTPTDLTSHHDSTDSYVTYLESDDSLNQDTSSP</sequence>
<reference evidence="16 17" key="1">
    <citation type="submission" date="2015-12" db="EMBL/GenBank/DDBJ databases">
        <title>The genome of Folsomia candida.</title>
        <authorList>
            <person name="Faddeeva A."/>
            <person name="Derks M.F."/>
            <person name="Anvar Y."/>
            <person name="Smit S."/>
            <person name="Van Straalen N."/>
            <person name="Roelofs D."/>
        </authorList>
    </citation>
    <scope>NUCLEOTIDE SEQUENCE [LARGE SCALE GENOMIC DNA]</scope>
    <source>
        <strain evidence="16 17">VU population</strain>
        <tissue evidence="16">Whole body</tissue>
    </source>
</reference>
<keyword evidence="17" id="KW-1185">Reference proteome</keyword>
<comment type="caution">
    <text evidence="16">The sequence shown here is derived from an EMBL/GenBank/DDBJ whole genome shotgun (WGS) entry which is preliminary data.</text>
</comment>
<protein>
    <submittedName>
        <fullName evidence="16">Insulin gene enhancer protein isl-2a</fullName>
    </submittedName>
</protein>
<evidence type="ECO:0000256" key="8">
    <source>
        <dbReference type="ARBA" id="ARBA00023155"/>
    </source>
</evidence>
<dbReference type="PROSITE" id="PS50071">
    <property type="entry name" value="HOMEOBOX_2"/>
    <property type="match status" value="1"/>
</dbReference>
<dbReference type="CDD" id="cd00086">
    <property type="entry name" value="homeodomain"/>
    <property type="match status" value="1"/>
</dbReference>
<dbReference type="FunFam" id="2.10.110.10:FF:000034">
    <property type="entry name" value="Insulin gene enhancer protein ISL"/>
    <property type="match status" value="1"/>
</dbReference>
<dbReference type="STRING" id="158441.A0A226F122"/>
<dbReference type="InterPro" id="IPR047244">
    <property type="entry name" value="ISL1/2-like_LIM1"/>
</dbReference>
<dbReference type="Pfam" id="PF00412">
    <property type="entry name" value="LIM"/>
    <property type="match status" value="1"/>
</dbReference>
<evidence type="ECO:0000256" key="4">
    <source>
        <dbReference type="ARBA" id="ARBA00022737"/>
    </source>
</evidence>
<feature type="domain" description="LIM zinc-binding" evidence="14">
    <location>
        <begin position="39"/>
        <end position="110"/>
    </location>
</feature>
<feature type="domain" description="Homeobox" evidence="15">
    <location>
        <begin position="274"/>
        <end position="334"/>
    </location>
</feature>
<evidence type="ECO:0000256" key="13">
    <source>
        <dbReference type="SAM" id="MobiDB-lite"/>
    </source>
</evidence>
<evidence type="ECO:0000256" key="7">
    <source>
        <dbReference type="ARBA" id="ARBA00023125"/>
    </source>
</evidence>
<evidence type="ECO:0000256" key="3">
    <source>
        <dbReference type="ARBA" id="ARBA00022723"/>
    </source>
</evidence>
<evidence type="ECO:0000256" key="6">
    <source>
        <dbReference type="ARBA" id="ARBA00023038"/>
    </source>
</evidence>
<evidence type="ECO:0000256" key="11">
    <source>
        <dbReference type="PROSITE-ProRule" id="PRU00125"/>
    </source>
</evidence>
<dbReference type="GO" id="GO:0000981">
    <property type="term" value="F:DNA-binding transcription factor activity, RNA polymerase II-specific"/>
    <property type="evidence" value="ECO:0007669"/>
    <property type="project" value="InterPro"/>
</dbReference>
<dbReference type="PANTHER" id="PTHR24204">
    <property type="entry name" value="INSULIN GENE ENHANCER PROTEIN"/>
    <property type="match status" value="1"/>
</dbReference>
<evidence type="ECO:0000259" key="14">
    <source>
        <dbReference type="PROSITE" id="PS50023"/>
    </source>
</evidence>
<evidence type="ECO:0000259" key="15">
    <source>
        <dbReference type="PROSITE" id="PS50071"/>
    </source>
</evidence>
<dbReference type="Gene3D" id="2.10.110.10">
    <property type="entry name" value="Cysteine Rich Protein"/>
    <property type="match status" value="1"/>
</dbReference>
<keyword evidence="9 10" id="KW-0539">Nucleus</keyword>
<keyword evidence="3 11" id="KW-0479">Metal-binding</keyword>
<dbReference type="GO" id="GO:0003677">
    <property type="term" value="F:DNA binding"/>
    <property type="evidence" value="ECO:0007669"/>
    <property type="project" value="UniProtKB-UniRule"/>
</dbReference>
<dbReference type="SMART" id="SM00389">
    <property type="entry name" value="HOX"/>
    <property type="match status" value="1"/>
</dbReference>
<dbReference type="GO" id="GO:0048665">
    <property type="term" value="P:neuron fate specification"/>
    <property type="evidence" value="ECO:0007669"/>
    <property type="project" value="InterPro"/>
</dbReference>
<feature type="region of interest" description="Disordered" evidence="13">
    <location>
        <begin position="429"/>
        <end position="448"/>
    </location>
</feature>
<evidence type="ECO:0000313" key="16">
    <source>
        <dbReference type="EMBL" id="OXA63070.1"/>
    </source>
</evidence>
<gene>
    <name evidence="16" type="ORF">Fcan01_02736</name>
</gene>
<evidence type="ECO:0000256" key="10">
    <source>
        <dbReference type="PROSITE-ProRule" id="PRU00108"/>
    </source>
</evidence>
<keyword evidence="6 11" id="KW-0440">LIM domain</keyword>
<dbReference type="Pfam" id="PF00046">
    <property type="entry name" value="Homeodomain"/>
    <property type="match status" value="1"/>
</dbReference>
<dbReference type="InterPro" id="IPR017970">
    <property type="entry name" value="Homeobox_CS"/>
</dbReference>
<keyword evidence="5 11" id="KW-0862">Zinc</keyword>
<comment type="subcellular location">
    <subcellularLocation>
        <location evidence="1 10 12">Nucleus</location>
    </subcellularLocation>
</comment>
<feature type="DNA-binding region" description="Homeobox" evidence="10">
    <location>
        <begin position="276"/>
        <end position="335"/>
    </location>
</feature>
<evidence type="ECO:0000256" key="12">
    <source>
        <dbReference type="RuleBase" id="RU000682"/>
    </source>
</evidence>
<organism evidence="16 17">
    <name type="scientific">Folsomia candida</name>
    <name type="common">Springtail</name>
    <dbReference type="NCBI Taxonomy" id="158441"/>
    <lineage>
        <taxon>Eukaryota</taxon>
        <taxon>Metazoa</taxon>
        <taxon>Ecdysozoa</taxon>
        <taxon>Arthropoda</taxon>
        <taxon>Hexapoda</taxon>
        <taxon>Collembola</taxon>
        <taxon>Entomobryomorpha</taxon>
        <taxon>Isotomoidea</taxon>
        <taxon>Isotomidae</taxon>
        <taxon>Proisotominae</taxon>
        <taxon>Folsomia</taxon>
    </lineage>
</organism>
<dbReference type="GO" id="GO:0046872">
    <property type="term" value="F:metal ion binding"/>
    <property type="evidence" value="ECO:0007669"/>
    <property type="project" value="UniProtKB-KW"/>
</dbReference>
<dbReference type="InterPro" id="IPR047169">
    <property type="entry name" value="ISL1/2-like"/>
</dbReference>
<evidence type="ECO:0000256" key="1">
    <source>
        <dbReference type="ARBA" id="ARBA00004123"/>
    </source>
</evidence>
<dbReference type="OMA" id="CKEDHRE"/>
<keyword evidence="8 10" id="KW-0371">Homeobox</keyword>
<keyword evidence="4" id="KW-0677">Repeat</keyword>
<dbReference type="OrthoDB" id="125004at2759"/>
<proteinExistence type="predicted"/>
<feature type="region of interest" description="Disordered" evidence="13">
    <location>
        <begin position="130"/>
        <end position="165"/>
    </location>
</feature>
<name>A0A226F122_FOLCA</name>
<dbReference type="GO" id="GO:0045944">
    <property type="term" value="P:positive regulation of transcription by RNA polymerase II"/>
    <property type="evidence" value="ECO:0007669"/>
    <property type="project" value="InterPro"/>
</dbReference>
<dbReference type="CDD" id="cd09366">
    <property type="entry name" value="LIM1_Isl"/>
    <property type="match status" value="1"/>
</dbReference>
<dbReference type="InterPro" id="IPR009057">
    <property type="entry name" value="Homeodomain-like_sf"/>
</dbReference>
<feature type="compositionally biased region" description="Low complexity" evidence="13">
    <location>
        <begin position="133"/>
        <end position="146"/>
    </location>
</feature>
<dbReference type="EMBL" id="LNIX01000001">
    <property type="protein sequence ID" value="OXA63070.1"/>
    <property type="molecule type" value="Genomic_DNA"/>
</dbReference>
<dbReference type="InterPro" id="IPR001356">
    <property type="entry name" value="HD"/>
</dbReference>
<dbReference type="GO" id="GO:0007409">
    <property type="term" value="P:axonogenesis"/>
    <property type="evidence" value="ECO:0007669"/>
    <property type="project" value="TreeGrafter"/>
</dbReference>